<evidence type="ECO:0000256" key="1">
    <source>
        <dbReference type="ARBA" id="ARBA00004651"/>
    </source>
</evidence>
<accession>A0A3A3YXR0</accession>
<comment type="caution">
    <text evidence="8">The sequence shown here is derived from an EMBL/GenBank/DDBJ whole genome shotgun (WGS) entry which is preliminary data.</text>
</comment>
<keyword evidence="3 7" id="KW-0812">Transmembrane</keyword>
<dbReference type="GO" id="GO:0005886">
    <property type="term" value="C:plasma membrane"/>
    <property type="evidence" value="ECO:0007669"/>
    <property type="project" value="UniProtKB-SubCell"/>
</dbReference>
<keyword evidence="5 7" id="KW-0472">Membrane</keyword>
<evidence type="ECO:0000256" key="6">
    <source>
        <dbReference type="SAM" id="MobiDB-lite"/>
    </source>
</evidence>
<feature type="transmembrane region" description="Helical" evidence="7">
    <location>
        <begin position="141"/>
        <end position="162"/>
    </location>
</feature>
<feature type="region of interest" description="Disordered" evidence="6">
    <location>
        <begin position="318"/>
        <end position="370"/>
    </location>
</feature>
<feature type="compositionally biased region" description="Low complexity" evidence="6">
    <location>
        <begin position="339"/>
        <end position="350"/>
    </location>
</feature>
<keyword evidence="9" id="KW-1185">Reference proteome</keyword>
<feature type="transmembrane region" description="Helical" evidence="7">
    <location>
        <begin position="213"/>
        <end position="232"/>
    </location>
</feature>
<feature type="transmembrane region" description="Helical" evidence="7">
    <location>
        <begin position="244"/>
        <end position="266"/>
    </location>
</feature>
<evidence type="ECO:0000256" key="3">
    <source>
        <dbReference type="ARBA" id="ARBA00022692"/>
    </source>
</evidence>
<gene>
    <name evidence="8" type="ORF">D5H78_12020</name>
</gene>
<feature type="compositionally biased region" description="Pro residues" evidence="6">
    <location>
        <begin position="359"/>
        <end position="370"/>
    </location>
</feature>
<comment type="subcellular location">
    <subcellularLocation>
        <location evidence="1">Cell membrane</location>
        <topology evidence="1">Multi-pass membrane protein</topology>
    </subcellularLocation>
</comment>
<evidence type="ECO:0000256" key="5">
    <source>
        <dbReference type="ARBA" id="ARBA00023136"/>
    </source>
</evidence>
<evidence type="ECO:0000313" key="8">
    <source>
        <dbReference type="EMBL" id="RJK95503.1"/>
    </source>
</evidence>
<sequence>MVQWLDRYQRRRRWLGFPLAVVYKYVDDQGGYLSALITYYAFLSLFPLLLLSSTVLGFVLSGNPDLQQQILDTAVGQIPVIGDQLADPDALSGSGLGLLVGVLGTLYAGLGVGQATQNAMNICWAVPRNERPNPITSRGRSLVLLLTVGLAVLGTTVLSAIATRGSAFGLDVGRDLRIATTALAVLLNVTVFVVTFRVATALALPLRHVLPGALLAAVVWQLLQTFGAAYVSHVVSTATAVNGVFALVLGLVAFIYLEAVAVVMGAEVNVVRARRLYPRALLTPFTDAVELTPADERAYAGYAGAQRHKGFEQVQVRFRKDGGGDGDGDGGGDGGGGATASPPADATDPSDPAPHRAPDPAPDPDPLSPR</sequence>
<evidence type="ECO:0000256" key="4">
    <source>
        <dbReference type="ARBA" id="ARBA00022989"/>
    </source>
</evidence>
<feature type="transmembrane region" description="Helical" evidence="7">
    <location>
        <begin position="37"/>
        <end position="60"/>
    </location>
</feature>
<protein>
    <submittedName>
        <fullName evidence="8">YihY/virulence factor BrkB family protein</fullName>
    </submittedName>
</protein>
<dbReference type="PANTHER" id="PTHR30213:SF1">
    <property type="entry name" value="INNER MEMBRANE PROTEIN YHJD"/>
    <property type="match status" value="1"/>
</dbReference>
<dbReference type="InterPro" id="IPR017039">
    <property type="entry name" value="Virul_fac_BrkB"/>
</dbReference>
<evidence type="ECO:0000313" key="9">
    <source>
        <dbReference type="Proteomes" id="UP000265614"/>
    </source>
</evidence>
<proteinExistence type="predicted"/>
<dbReference type="PANTHER" id="PTHR30213">
    <property type="entry name" value="INNER MEMBRANE PROTEIN YHJD"/>
    <property type="match status" value="1"/>
</dbReference>
<reference evidence="8 9" key="1">
    <citation type="submission" date="2018-09" db="EMBL/GenBank/DDBJ databases">
        <title>YIM 75000 draft genome.</title>
        <authorList>
            <person name="Tang S."/>
            <person name="Feng Y."/>
        </authorList>
    </citation>
    <scope>NUCLEOTIDE SEQUENCE [LARGE SCALE GENOMIC DNA]</scope>
    <source>
        <strain evidence="8 9">YIM 75000</strain>
    </source>
</reference>
<dbReference type="Proteomes" id="UP000265614">
    <property type="component" value="Unassembled WGS sequence"/>
</dbReference>
<feature type="transmembrane region" description="Helical" evidence="7">
    <location>
        <begin position="182"/>
        <end position="206"/>
    </location>
</feature>
<dbReference type="OrthoDB" id="3349406at2"/>
<dbReference type="Pfam" id="PF03631">
    <property type="entry name" value="Virul_fac_BrkB"/>
    <property type="match status" value="1"/>
</dbReference>
<keyword evidence="2" id="KW-1003">Cell membrane</keyword>
<name>A0A3A3YXR0_9ACTN</name>
<dbReference type="AlphaFoldDB" id="A0A3A3YXR0"/>
<evidence type="ECO:0000256" key="2">
    <source>
        <dbReference type="ARBA" id="ARBA00022475"/>
    </source>
</evidence>
<evidence type="ECO:0000256" key="7">
    <source>
        <dbReference type="SAM" id="Phobius"/>
    </source>
</evidence>
<keyword evidence="4 7" id="KW-1133">Transmembrane helix</keyword>
<organism evidence="8 9">
    <name type="scientific">Vallicoccus soli</name>
    <dbReference type="NCBI Taxonomy" id="2339232"/>
    <lineage>
        <taxon>Bacteria</taxon>
        <taxon>Bacillati</taxon>
        <taxon>Actinomycetota</taxon>
        <taxon>Actinomycetes</taxon>
        <taxon>Motilibacterales</taxon>
        <taxon>Vallicoccaceae</taxon>
        <taxon>Vallicoccus</taxon>
    </lineage>
</organism>
<dbReference type="EMBL" id="QZEZ01000005">
    <property type="protein sequence ID" value="RJK95503.1"/>
    <property type="molecule type" value="Genomic_DNA"/>
</dbReference>